<dbReference type="InterPro" id="IPR001375">
    <property type="entry name" value="Peptidase_S9_cat"/>
</dbReference>
<evidence type="ECO:0000313" key="4">
    <source>
        <dbReference type="Proteomes" id="UP000624279"/>
    </source>
</evidence>
<sequence length="597" mass="67853">MRNGRMVPTLTIYTLPELNHVSTMTLPKFEFPLTFRWISNTRLVITKGLELGLREIPIATGEVVAVDLDGKQFRYLYGYDNFRSSTKGDRYGDDYGYGSVESESPEKNTNIFLGTYLWKVNSTSLLEVDTITASRRLITSLPYKNLDFHLQNNGFPRFASGYDDSNNMTIYRRDESTGNWNLLPESVVGRRYFPVAFTPDDQSFYVFRSEKGEPSIFYEESLKTGSRKVLASDPFEQLNIMWTGKPYQPFGVKTMRGIPSIKYLDEQSSYTQLHKLLSAQFPGSVVSFIDFTDDGEKLLFGVASDRDPGSYYLFDKKLGTADLLFSTLEEIDPTQMAERRPIQFKARDGMNIFGFITIPKNSDTVSQKLPMVVLPHGGPHGVRDDWFFDIDAQFLASRGYAVLQVNYRGSSGRGDSFVEKGHREWGGKIQDDIVDGVKSVISQGLVDAKRICTFGASFGAYSALMLPLREPDMFKCAIGYAGVYDLEYIFEEERTKSRKSTAAYFERVVGRDKEQLAKFSPSKNAEKIKVPVWLIHGGKDEVTPPEHAKRMRKALIEAGNPPQWTFEDDEGHGFYDAQRRKDLYIQLEAFLKKHIGK</sequence>
<dbReference type="RefSeq" id="WP_186944137.1">
    <property type="nucleotide sequence ID" value="NZ_JACOGA010000031.1"/>
</dbReference>
<name>A0ABR6YHI5_9BURK</name>
<dbReference type="SUPFAM" id="SSF53474">
    <property type="entry name" value="alpha/beta-Hydrolases"/>
    <property type="match status" value="1"/>
</dbReference>
<dbReference type="PANTHER" id="PTHR42776">
    <property type="entry name" value="SERINE PEPTIDASE S9 FAMILY MEMBER"/>
    <property type="match status" value="1"/>
</dbReference>
<evidence type="ECO:0000259" key="2">
    <source>
        <dbReference type="Pfam" id="PF00326"/>
    </source>
</evidence>
<gene>
    <name evidence="3" type="ORF">H8K55_20870</name>
</gene>
<evidence type="ECO:0000313" key="3">
    <source>
        <dbReference type="EMBL" id="MBC3876055.1"/>
    </source>
</evidence>
<protein>
    <submittedName>
        <fullName evidence="3">S9 family peptidase</fullName>
    </submittedName>
</protein>
<accession>A0ABR6YHI5</accession>
<dbReference type="Proteomes" id="UP000624279">
    <property type="component" value="Unassembled WGS sequence"/>
</dbReference>
<dbReference type="Gene3D" id="3.40.50.1820">
    <property type="entry name" value="alpha/beta hydrolase"/>
    <property type="match status" value="1"/>
</dbReference>
<keyword evidence="4" id="KW-1185">Reference proteome</keyword>
<dbReference type="PANTHER" id="PTHR42776:SF27">
    <property type="entry name" value="DIPEPTIDYL PEPTIDASE FAMILY MEMBER 6"/>
    <property type="match status" value="1"/>
</dbReference>
<reference evidence="3 4" key="1">
    <citation type="submission" date="2020-08" db="EMBL/GenBank/DDBJ databases">
        <title>Novel species isolated from subtropical streams in China.</title>
        <authorList>
            <person name="Lu H."/>
        </authorList>
    </citation>
    <scope>NUCLEOTIDE SEQUENCE [LARGE SCALE GENOMIC DNA]</scope>
    <source>
        <strain evidence="3 4">LX15W</strain>
    </source>
</reference>
<dbReference type="SUPFAM" id="SSF82171">
    <property type="entry name" value="DPP6 N-terminal domain-like"/>
    <property type="match status" value="1"/>
</dbReference>
<feature type="domain" description="Peptidase S9 prolyl oligopeptidase catalytic" evidence="2">
    <location>
        <begin position="388"/>
        <end position="596"/>
    </location>
</feature>
<keyword evidence="1" id="KW-0378">Hydrolase</keyword>
<dbReference type="EMBL" id="JACOGA010000031">
    <property type="protein sequence ID" value="MBC3876055.1"/>
    <property type="molecule type" value="Genomic_DNA"/>
</dbReference>
<organism evidence="3 4">
    <name type="scientific">Undibacterium flavidum</name>
    <dbReference type="NCBI Taxonomy" id="2762297"/>
    <lineage>
        <taxon>Bacteria</taxon>
        <taxon>Pseudomonadati</taxon>
        <taxon>Pseudomonadota</taxon>
        <taxon>Betaproteobacteria</taxon>
        <taxon>Burkholderiales</taxon>
        <taxon>Oxalobacteraceae</taxon>
        <taxon>Undibacterium</taxon>
    </lineage>
</organism>
<dbReference type="InterPro" id="IPR029058">
    <property type="entry name" value="AB_hydrolase_fold"/>
</dbReference>
<evidence type="ECO:0000256" key="1">
    <source>
        <dbReference type="ARBA" id="ARBA00022801"/>
    </source>
</evidence>
<dbReference type="Pfam" id="PF00326">
    <property type="entry name" value="Peptidase_S9"/>
    <property type="match status" value="1"/>
</dbReference>
<proteinExistence type="predicted"/>
<comment type="caution">
    <text evidence="3">The sequence shown here is derived from an EMBL/GenBank/DDBJ whole genome shotgun (WGS) entry which is preliminary data.</text>
</comment>